<dbReference type="InterPro" id="IPR000847">
    <property type="entry name" value="LysR_HTH_N"/>
</dbReference>
<dbReference type="InterPro" id="IPR036390">
    <property type="entry name" value="WH_DNA-bd_sf"/>
</dbReference>
<dbReference type="GO" id="GO:0043565">
    <property type="term" value="F:sequence-specific DNA binding"/>
    <property type="evidence" value="ECO:0007669"/>
    <property type="project" value="TreeGrafter"/>
</dbReference>
<dbReference type="Pfam" id="PF00126">
    <property type="entry name" value="HTH_1"/>
    <property type="match status" value="1"/>
</dbReference>
<dbReference type="AlphaFoldDB" id="A0A502BTJ4"/>
<feature type="domain" description="HTH lysR-type" evidence="5">
    <location>
        <begin position="21"/>
        <end position="78"/>
    </location>
</feature>
<organism evidence="6 7">
    <name type="scientific">Brucella gallinifaecis</name>
    <dbReference type="NCBI Taxonomy" id="215590"/>
    <lineage>
        <taxon>Bacteria</taxon>
        <taxon>Pseudomonadati</taxon>
        <taxon>Pseudomonadota</taxon>
        <taxon>Alphaproteobacteria</taxon>
        <taxon>Hyphomicrobiales</taxon>
        <taxon>Brucellaceae</taxon>
        <taxon>Brucella/Ochrobactrum group</taxon>
        <taxon>Brucella</taxon>
    </lineage>
</organism>
<dbReference type="OrthoDB" id="9794694at2"/>
<dbReference type="PANTHER" id="PTHR30537:SF74">
    <property type="entry name" value="HTH-TYPE TRANSCRIPTIONAL REGULATOR TRPI"/>
    <property type="match status" value="1"/>
</dbReference>
<accession>A0A502BTJ4</accession>
<sequence length="352" mass="38288">MNGNYSFERSRMIRPTLARLPPLTAMRAFVVSAKHLSFTAAADELHVTSAAIGQQVRLLEDHLGTPLFHRNRGQLELTDKGRQLAPGLSEAFITMIETIATLSEVDRPAVVRVSVSPSFASKWLVPRLDALRKAAPNVQVLLEATTQLVDLESEDIDCVIRYGADMTPDLVADPIFAEAIAPICSPDFARRYGLGCDTISLDDVPLIHESGPEHDKSCPDWNDWLRSEGMRIKNDEGGIRMNMSSLAIDAALAGHGLALGKLRLCEADLAAGRLVVPFGTPRPVGFSYYFATLPYKAKLSPVDLFRSWLRSQAIMLSDTGLSTPSQHGNAALHIGGLQPTSAIRPQLASPDL</sequence>
<dbReference type="Proteomes" id="UP000315388">
    <property type="component" value="Unassembled WGS sequence"/>
</dbReference>
<dbReference type="EMBL" id="VEWJ01000001">
    <property type="protein sequence ID" value="TPF76971.1"/>
    <property type="molecule type" value="Genomic_DNA"/>
</dbReference>
<dbReference type="GO" id="GO:0003700">
    <property type="term" value="F:DNA-binding transcription factor activity"/>
    <property type="evidence" value="ECO:0007669"/>
    <property type="project" value="InterPro"/>
</dbReference>
<evidence type="ECO:0000256" key="3">
    <source>
        <dbReference type="ARBA" id="ARBA00023125"/>
    </source>
</evidence>
<keyword evidence="3" id="KW-0238">DNA-binding</keyword>
<dbReference type="Gene3D" id="3.40.190.10">
    <property type="entry name" value="Periplasmic binding protein-like II"/>
    <property type="match status" value="2"/>
</dbReference>
<dbReference type="Pfam" id="PF03466">
    <property type="entry name" value="LysR_substrate"/>
    <property type="match status" value="1"/>
</dbReference>
<reference evidence="6 7" key="1">
    <citation type="journal article" date="2003" name="Int. J. Syst. Evol. Microbiol.">
        <title>Towards a standardized format for the description of a novel species (of an established genus): Ochrobactrum gallinifaecis sp. nov.</title>
        <authorList>
            <person name="Kampfer P."/>
            <person name="Buczolits S."/>
            <person name="Albrecht A."/>
            <person name="Busse H.J."/>
            <person name="Stackebrandt E."/>
        </authorList>
    </citation>
    <scope>NUCLEOTIDE SEQUENCE [LARGE SCALE GENOMIC DNA]</scope>
    <source>
        <strain evidence="6 7">ISO 196</strain>
    </source>
</reference>
<dbReference type="InterPro" id="IPR036388">
    <property type="entry name" value="WH-like_DNA-bd_sf"/>
</dbReference>
<evidence type="ECO:0000313" key="6">
    <source>
        <dbReference type="EMBL" id="TPF76971.1"/>
    </source>
</evidence>
<comment type="similarity">
    <text evidence="1">Belongs to the LysR transcriptional regulatory family.</text>
</comment>
<evidence type="ECO:0000256" key="2">
    <source>
        <dbReference type="ARBA" id="ARBA00023015"/>
    </source>
</evidence>
<keyword evidence="2" id="KW-0805">Transcription regulation</keyword>
<dbReference type="PRINTS" id="PR00039">
    <property type="entry name" value="HTHLYSR"/>
</dbReference>
<evidence type="ECO:0000256" key="1">
    <source>
        <dbReference type="ARBA" id="ARBA00009437"/>
    </source>
</evidence>
<dbReference type="Gene3D" id="1.10.10.10">
    <property type="entry name" value="Winged helix-like DNA-binding domain superfamily/Winged helix DNA-binding domain"/>
    <property type="match status" value="1"/>
</dbReference>
<gene>
    <name evidence="6" type="ORF">FHY56_00980</name>
</gene>
<dbReference type="CDD" id="cd08432">
    <property type="entry name" value="PBP2_GcdR_TrpI_HvrB_AmpR_like"/>
    <property type="match status" value="1"/>
</dbReference>
<dbReference type="PANTHER" id="PTHR30537">
    <property type="entry name" value="HTH-TYPE TRANSCRIPTIONAL REGULATOR"/>
    <property type="match status" value="1"/>
</dbReference>
<dbReference type="InterPro" id="IPR058163">
    <property type="entry name" value="LysR-type_TF_proteobact-type"/>
</dbReference>
<comment type="caution">
    <text evidence="6">The sequence shown here is derived from an EMBL/GenBank/DDBJ whole genome shotgun (WGS) entry which is preliminary data.</text>
</comment>
<keyword evidence="7" id="KW-1185">Reference proteome</keyword>
<dbReference type="PROSITE" id="PS50931">
    <property type="entry name" value="HTH_LYSR"/>
    <property type="match status" value="1"/>
</dbReference>
<evidence type="ECO:0000256" key="4">
    <source>
        <dbReference type="ARBA" id="ARBA00023163"/>
    </source>
</evidence>
<name>A0A502BTJ4_9HYPH</name>
<protein>
    <submittedName>
        <fullName evidence="6">LysR family transcriptional regulator</fullName>
    </submittedName>
</protein>
<dbReference type="GO" id="GO:0006351">
    <property type="term" value="P:DNA-templated transcription"/>
    <property type="evidence" value="ECO:0007669"/>
    <property type="project" value="TreeGrafter"/>
</dbReference>
<evidence type="ECO:0000259" key="5">
    <source>
        <dbReference type="PROSITE" id="PS50931"/>
    </source>
</evidence>
<dbReference type="SUPFAM" id="SSF46785">
    <property type="entry name" value="Winged helix' DNA-binding domain"/>
    <property type="match status" value="1"/>
</dbReference>
<keyword evidence="4" id="KW-0804">Transcription</keyword>
<evidence type="ECO:0000313" key="7">
    <source>
        <dbReference type="Proteomes" id="UP000315388"/>
    </source>
</evidence>
<dbReference type="SUPFAM" id="SSF53850">
    <property type="entry name" value="Periplasmic binding protein-like II"/>
    <property type="match status" value="1"/>
</dbReference>
<dbReference type="InterPro" id="IPR005119">
    <property type="entry name" value="LysR_subst-bd"/>
</dbReference>
<proteinExistence type="inferred from homology"/>